<dbReference type="EMBL" id="ML977622">
    <property type="protein sequence ID" value="KAF1996696.1"/>
    <property type="molecule type" value="Genomic_DNA"/>
</dbReference>
<dbReference type="AlphaFoldDB" id="A0A6A5WGB8"/>
<gene>
    <name evidence="1" type="ORF">P154DRAFT_307085</name>
</gene>
<sequence length="78" mass="8310">MMLLAASLATGESYLWSYGIVRTICEHGVGVFSIGPLSAPDLIEKFVPRGCSRSLDPSPLYSNNFAGSGYIPCQSIVP</sequence>
<organism evidence="1 2">
    <name type="scientific">Amniculicola lignicola CBS 123094</name>
    <dbReference type="NCBI Taxonomy" id="1392246"/>
    <lineage>
        <taxon>Eukaryota</taxon>
        <taxon>Fungi</taxon>
        <taxon>Dikarya</taxon>
        <taxon>Ascomycota</taxon>
        <taxon>Pezizomycotina</taxon>
        <taxon>Dothideomycetes</taxon>
        <taxon>Pleosporomycetidae</taxon>
        <taxon>Pleosporales</taxon>
        <taxon>Amniculicolaceae</taxon>
        <taxon>Amniculicola</taxon>
    </lineage>
</organism>
<reference evidence="1" key="1">
    <citation type="journal article" date="2020" name="Stud. Mycol.">
        <title>101 Dothideomycetes genomes: a test case for predicting lifestyles and emergence of pathogens.</title>
        <authorList>
            <person name="Haridas S."/>
            <person name="Albert R."/>
            <person name="Binder M."/>
            <person name="Bloem J."/>
            <person name="Labutti K."/>
            <person name="Salamov A."/>
            <person name="Andreopoulos B."/>
            <person name="Baker S."/>
            <person name="Barry K."/>
            <person name="Bills G."/>
            <person name="Bluhm B."/>
            <person name="Cannon C."/>
            <person name="Castanera R."/>
            <person name="Culley D."/>
            <person name="Daum C."/>
            <person name="Ezra D."/>
            <person name="Gonzalez J."/>
            <person name="Henrissat B."/>
            <person name="Kuo A."/>
            <person name="Liang C."/>
            <person name="Lipzen A."/>
            <person name="Lutzoni F."/>
            <person name="Magnuson J."/>
            <person name="Mondo S."/>
            <person name="Nolan M."/>
            <person name="Ohm R."/>
            <person name="Pangilinan J."/>
            <person name="Park H.-J."/>
            <person name="Ramirez L."/>
            <person name="Alfaro M."/>
            <person name="Sun H."/>
            <person name="Tritt A."/>
            <person name="Yoshinaga Y."/>
            <person name="Zwiers L.-H."/>
            <person name="Turgeon B."/>
            <person name="Goodwin S."/>
            <person name="Spatafora J."/>
            <person name="Crous P."/>
            <person name="Grigoriev I."/>
        </authorList>
    </citation>
    <scope>NUCLEOTIDE SEQUENCE</scope>
    <source>
        <strain evidence="1">CBS 123094</strain>
    </source>
</reference>
<evidence type="ECO:0000313" key="2">
    <source>
        <dbReference type="Proteomes" id="UP000799779"/>
    </source>
</evidence>
<protein>
    <submittedName>
        <fullName evidence="1">Uncharacterized protein</fullName>
    </submittedName>
</protein>
<accession>A0A6A5WGB8</accession>
<keyword evidence="2" id="KW-1185">Reference proteome</keyword>
<name>A0A6A5WGB8_9PLEO</name>
<dbReference type="Proteomes" id="UP000799779">
    <property type="component" value="Unassembled WGS sequence"/>
</dbReference>
<proteinExistence type="predicted"/>
<evidence type="ECO:0000313" key="1">
    <source>
        <dbReference type="EMBL" id="KAF1996696.1"/>
    </source>
</evidence>